<dbReference type="GO" id="GO:0006152">
    <property type="term" value="P:purine nucleoside catabolic process"/>
    <property type="evidence" value="ECO:0007669"/>
    <property type="project" value="TreeGrafter"/>
</dbReference>
<dbReference type="RefSeq" id="WP_006292535.1">
    <property type="nucleotide sequence ID" value="NZ_GG770225.1"/>
</dbReference>
<protein>
    <recommendedName>
        <fullName evidence="3">Inosine/uridine-preferring nucleoside hydrolase domain-containing protein</fullName>
    </recommendedName>
</protein>
<evidence type="ECO:0000259" key="3">
    <source>
        <dbReference type="Pfam" id="PF01156"/>
    </source>
</evidence>
<keyword evidence="1" id="KW-0378">Hydrolase</keyword>
<dbReference type="InterPro" id="IPR001910">
    <property type="entry name" value="Inosine/uridine_hydrolase_dom"/>
</dbReference>
<dbReference type="eggNOG" id="COG1957">
    <property type="taxonomic scope" value="Bacteria"/>
</dbReference>
<dbReference type="PANTHER" id="PTHR12304:SF4">
    <property type="entry name" value="URIDINE NUCLEOSIDASE"/>
    <property type="match status" value="1"/>
</dbReference>
<dbReference type="SUPFAM" id="SSF53590">
    <property type="entry name" value="Nucleoside hydrolase"/>
    <property type="match status" value="1"/>
</dbReference>
<reference evidence="4 5" key="1">
    <citation type="submission" date="2012-01" db="EMBL/GenBank/DDBJ databases">
        <title>The Genome Sequence of Scardovia inopinata F0304.</title>
        <authorList>
            <consortium name="The Broad Institute Genome Sequencing Platform"/>
            <person name="Ward D."/>
            <person name="Earl A."/>
            <person name="Feldgarden M."/>
            <person name="Gevers D."/>
            <person name="Young S."/>
            <person name="Zeng Q."/>
            <person name="Koehrsen M."/>
            <person name="Alvarado L."/>
            <person name="Berlin A.M."/>
            <person name="Borenstein D."/>
            <person name="Chapman S.B."/>
            <person name="Chen Z."/>
            <person name="Engels R."/>
            <person name="Freedman E."/>
            <person name="Gellesch M."/>
            <person name="Goldberg J."/>
            <person name="Griggs A."/>
            <person name="Gujja S."/>
            <person name="Heilman E.R."/>
            <person name="Heiman D.I."/>
            <person name="Hepburn T.A."/>
            <person name="Howarth C."/>
            <person name="Jen D."/>
            <person name="Larson L."/>
            <person name="Mehta T."/>
            <person name="Park D."/>
            <person name="Pearson M."/>
            <person name="Richards J."/>
            <person name="Roberts A."/>
            <person name="Saif S."/>
            <person name="Shea T.D."/>
            <person name="Shenoy N."/>
            <person name="Sisk P."/>
            <person name="Stolte C."/>
            <person name="Sykes S.N."/>
            <person name="Walk T."/>
            <person name="White J."/>
            <person name="Yandava C."/>
            <person name="Izard J."/>
            <person name="Baranova O.V."/>
            <person name="Blanton J.M."/>
            <person name="Tanner A.C."/>
            <person name="Dewhirst F."/>
            <person name="Haas B."/>
            <person name="Nusbaum C."/>
            <person name="Birren B."/>
        </authorList>
    </citation>
    <scope>NUCLEOTIDE SEQUENCE [LARGE SCALE GENOMIC DNA]</scope>
    <source>
        <strain evidence="4 5">F0304</strain>
    </source>
</reference>
<dbReference type="Proteomes" id="UP000005777">
    <property type="component" value="Unassembled WGS sequence"/>
</dbReference>
<dbReference type="Pfam" id="PF01156">
    <property type="entry name" value="IU_nuc_hydro"/>
    <property type="match status" value="1"/>
</dbReference>
<keyword evidence="2" id="KW-0326">Glycosidase</keyword>
<dbReference type="HOGENOM" id="CLU_036838_3_1_11"/>
<dbReference type="InterPro" id="IPR036452">
    <property type="entry name" value="Ribo_hydro-like"/>
</dbReference>
<proteinExistence type="predicted"/>
<dbReference type="EMBL" id="ADCX01000002">
    <property type="protein sequence ID" value="EFG26573.1"/>
    <property type="molecule type" value="Genomic_DNA"/>
</dbReference>
<evidence type="ECO:0000313" key="4">
    <source>
        <dbReference type="EMBL" id="EFG26573.1"/>
    </source>
</evidence>
<sequence>MTSGTLNFSDEGSTSKTKLILDLDTGIDDTLAIIYALATPDADLLGITGTIGNVSMDLGIKNDLDILAMFGRETVPVYRGIDHVSTSEEVYQPTWFEHALWHGHNGVGEMKIPATASRQCEQESAVDFIIDSVRRYPAGEVVVVPTGASTNIAAALKKAPDIVDKIKIVTMGGSLTQPGNASPFAEANAFTDPEATNYMYSTNADITMVGLDVTMQALLTEEEVNELKGIDTETAHFLAGMLDYYLRVSKENDPAYQGGCNLHDPLSVAVAIDPTLVETFPINLMCETEGPGRGRTIGDPSRLLAEPKNTKVALTVDRDRFKQQFLFYLYNIARASR</sequence>
<dbReference type="PANTHER" id="PTHR12304">
    <property type="entry name" value="INOSINE-URIDINE PREFERRING NUCLEOSIDE HYDROLASE"/>
    <property type="match status" value="1"/>
</dbReference>
<dbReference type="InterPro" id="IPR023186">
    <property type="entry name" value="IUNH"/>
</dbReference>
<evidence type="ECO:0000313" key="5">
    <source>
        <dbReference type="Proteomes" id="UP000005777"/>
    </source>
</evidence>
<evidence type="ECO:0000256" key="2">
    <source>
        <dbReference type="ARBA" id="ARBA00023295"/>
    </source>
</evidence>
<dbReference type="AlphaFoldDB" id="W5II91"/>
<dbReference type="Gene3D" id="3.90.245.10">
    <property type="entry name" value="Ribonucleoside hydrolase-like"/>
    <property type="match status" value="1"/>
</dbReference>
<feature type="domain" description="Inosine/uridine-preferring nucleoside hydrolase" evidence="3">
    <location>
        <begin position="19"/>
        <end position="323"/>
    </location>
</feature>
<dbReference type="GO" id="GO:0005829">
    <property type="term" value="C:cytosol"/>
    <property type="evidence" value="ECO:0007669"/>
    <property type="project" value="TreeGrafter"/>
</dbReference>
<evidence type="ECO:0000256" key="1">
    <source>
        <dbReference type="ARBA" id="ARBA00022801"/>
    </source>
</evidence>
<gene>
    <name evidence="4" type="ORF">HMPREF9020_00195</name>
</gene>
<keyword evidence="5" id="KW-1185">Reference proteome</keyword>
<comment type="caution">
    <text evidence="4">The sequence shown here is derived from an EMBL/GenBank/DDBJ whole genome shotgun (WGS) entry which is preliminary data.</text>
</comment>
<dbReference type="GO" id="GO:0008477">
    <property type="term" value="F:purine nucleosidase activity"/>
    <property type="evidence" value="ECO:0007669"/>
    <property type="project" value="TreeGrafter"/>
</dbReference>
<dbReference type="CDD" id="cd02650">
    <property type="entry name" value="nuc_hydro_CaPnhB"/>
    <property type="match status" value="1"/>
</dbReference>
<accession>W5II91</accession>
<name>W5II91_SCAIO</name>
<organism evidence="4 5">
    <name type="scientific">Scardovia inopinata F0304</name>
    <dbReference type="NCBI Taxonomy" id="641146"/>
    <lineage>
        <taxon>Bacteria</taxon>
        <taxon>Bacillati</taxon>
        <taxon>Actinomycetota</taxon>
        <taxon>Actinomycetes</taxon>
        <taxon>Bifidobacteriales</taxon>
        <taxon>Bifidobacteriaceae</taxon>
        <taxon>Scardovia</taxon>
    </lineage>
</organism>